<proteinExistence type="predicted"/>
<accession>A0A7S1N459</accession>
<gene>
    <name evidence="3" type="ORF">EGYM00392_LOCUS6907</name>
</gene>
<name>A0A7S1N459_9EUGL</name>
<feature type="region of interest" description="Disordered" evidence="2">
    <location>
        <begin position="72"/>
        <end position="96"/>
    </location>
</feature>
<feature type="region of interest" description="Disordered" evidence="2">
    <location>
        <begin position="114"/>
        <end position="134"/>
    </location>
</feature>
<feature type="compositionally biased region" description="Basic and acidic residues" evidence="2">
    <location>
        <begin position="290"/>
        <end position="307"/>
    </location>
</feature>
<feature type="region of interest" description="Disordered" evidence="2">
    <location>
        <begin position="272"/>
        <end position="339"/>
    </location>
</feature>
<keyword evidence="1" id="KW-0175">Coiled coil</keyword>
<dbReference type="EMBL" id="HBGA01017894">
    <property type="protein sequence ID" value="CAD8995848.1"/>
    <property type="molecule type" value="Transcribed_RNA"/>
</dbReference>
<evidence type="ECO:0000313" key="3">
    <source>
        <dbReference type="EMBL" id="CAD8995848.1"/>
    </source>
</evidence>
<feature type="region of interest" description="Disordered" evidence="2">
    <location>
        <begin position="1250"/>
        <end position="1276"/>
    </location>
</feature>
<evidence type="ECO:0000256" key="2">
    <source>
        <dbReference type="SAM" id="MobiDB-lite"/>
    </source>
</evidence>
<feature type="coiled-coil region" evidence="1">
    <location>
        <begin position="343"/>
        <end position="544"/>
    </location>
</feature>
<evidence type="ECO:0000256" key="1">
    <source>
        <dbReference type="SAM" id="Coils"/>
    </source>
</evidence>
<organism evidence="3">
    <name type="scientific">Eutreptiella gymnastica</name>
    <dbReference type="NCBI Taxonomy" id="73025"/>
    <lineage>
        <taxon>Eukaryota</taxon>
        <taxon>Discoba</taxon>
        <taxon>Euglenozoa</taxon>
        <taxon>Euglenida</taxon>
        <taxon>Spirocuta</taxon>
        <taxon>Euglenophyceae</taxon>
        <taxon>Eutreptiales</taxon>
        <taxon>Eutreptiaceae</taxon>
        <taxon>Eutreptiella</taxon>
    </lineage>
</organism>
<feature type="compositionally biased region" description="Pro residues" evidence="2">
    <location>
        <begin position="121"/>
        <end position="130"/>
    </location>
</feature>
<dbReference type="AlphaFoldDB" id="A0A7S1N459"/>
<reference evidence="3" key="1">
    <citation type="submission" date="2021-01" db="EMBL/GenBank/DDBJ databases">
        <authorList>
            <person name="Corre E."/>
            <person name="Pelletier E."/>
            <person name="Niang G."/>
            <person name="Scheremetjew M."/>
            <person name="Finn R."/>
            <person name="Kale V."/>
            <person name="Holt S."/>
            <person name="Cochrane G."/>
            <person name="Meng A."/>
            <person name="Brown T."/>
            <person name="Cohen L."/>
        </authorList>
    </citation>
    <scope>NUCLEOTIDE SEQUENCE</scope>
    <source>
        <strain evidence="3">NIES-381</strain>
    </source>
</reference>
<sequence length="1276" mass="145410">MDLLYEAMAECDWEGSDNGMAVSLVHRIYIAEAIVAAYSAEVALAQDQSLPVRPPTPLDFWAIRFLAGASKREREETRQSKKVAGRQSKSARAGGGTTINYLGLDLLGKAKRTLQSQAPTSPGPAPPTPTGTPQALPLLRQLQEARRLVEAGASPQAGLALLGRAVAQIGQDLPLVALVMKSSTATAPLRSLDLLAQATRQVTGPTLPGPMAAAPQPLAFPMLDCLECTRRRLPVNTSRVATPAWSVSSRSPTPFWGVDILTEAAVQFEAEGLPATQLSSWRPQPPTPEPMDRRGTPEEEPMDRRTPDMATRPPMSSGMDDGEDDGEECGQRREPTPMASVSAAKLETLNAELEALRVALQEEQQLRQKERAALREEQRHHQELRQQFEEMRQEVGDVKLRDRLAMTDELYLKNKKKMVLTEEKLEETEKELVTTKDRLLAVQGDMAEVRSTVRKLEAANKELQGDQLKLEEKLVDAQNLLSSRSKQLSESLAAAEALNEEYKQISEHNEQRWTKQKQEYCDQIESLEAELKAVSAQLAEQTDLAMTQRTQLSSVLTKVQVELAQEQKSALKSKLMAEAIVNQGNKDSLEARCRDLEEIEGRARALLEDWHEEWLLKHGPEIVDFVNSTKTPLSALELARQQAEYKKDQHKQLIEHSESALTKHHHRTVTIEQQVRMFSHLRDEWQTPQSVIITLGMLVDFRLMFEGITETGTCTIEDFDKWIQDTDAPPQLYLMMLQLDPNRHSQFDFWSFFGVQVFWHYKLHFHVRDWLMFATQTHYTTEPRFERRGQLREPAAPSEEMLTLMRESHTLWKQQLQLENTTRGLEDAAAVLDRRKLDLEEEKADFAQMRRALGKEKVIINDERRDVQLLREAVQRDRELVDREIRALEMKAAQKAEEIIHLSEQRMNLQTQLRETADLRQDVRQKALALEEQMKAHKEAMAELDRQRQKVDVLEQELATATTAAQYQERTFKDAKEALEREVVEVNAKYASMREEWSRFQKQANDAEIRVKILERERDTLIQDCVELKKAVVRHEVRSDEMDQGTVSTYTQRLAKQLEPPKGPRRADYRGRHRSEAAWKEESGYRGVHDGGTPPADAPAYEDNTVIEARAFLSMNATEYMSISISHTKVLQAISTVRPTWITPAECYITLGHLAATRQMFREAAPPGAEQLTYAEYERWAIHRGFPQVMDLLHNMDPSHTRMVDYWTFLGVQLYWQYQLSMSKFTPRSWMSYITQTGYPVYQNSGARGPATLPALPPQSKKSGGYQRPQMVSTMY</sequence>
<protein>
    <submittedName>
        <fullName evidence="3">Uncharacterized protein</fullName>
    </submittedName>
</protein>
<feature type="coiled-coil region" evidence="1">
    <location>
        <begin position="871"/>
        <end position="1031"/>
    </location>
</feature>